<feature type="transmembrane region" description="Helical" evidence="5">
    <location>
        <begin position="194"/>
        <end position="215"/>
    </location>
</feature>
<comment type="caution">
    <text evidence="7">The sequence shown here is derived from an EMBL/GenBank/DDBJ whole genome shotgun (WGS) entry which is preliminary data.</text>
</comment>
<feature type="transmembrane region" description="Helical" evidence="5">
    <location>
        <begin position="248"/>
        <end position="264"/>
    </location>
</feature>
<reference evidence="8" key="1">
    <citation type="submission" date="2017-04" db="EMBL/GenBank/DDBJ databases">
        <title>Function of individual gut microbiota members based on whole genome sequencing of pure cultures obtained from chicken caecum.</title>
        <authorList>
            <person name="Medvecky M."/>
            <person name="Cejkova D."/>
            <person name="Polansky O."/>
            <person name="Karasova D."/>
            <person name="Kubasova T."/>
            <person name="Cizek A."/>
            <person name="Rychlik I."/>
        </authorList>
    </citation>
    <scope>NUCLEOTIDE SEQUENCE [LARGE SCALE GENOMIC DNA]</scope>
    <source>
        <strain evidence="8">An149</strain>
    </source>
</reference>
<evidence type="ECO:0000313" key="8">
    <source>
        <dbReference type="Proteomes" id="UP000196258"/>
    </source>
</evidence>
<evidence type="ECO:0000256" key="3">
    <source>
        <dbReference type="ARBA" id="ARBA00022989"/>
    </source>
</evidence>
<dbReference type="EMBL" id="NFLB01000014">
    <property type="protein sequence ID" value="OUQ04135.1"/>
    <property type="molecule type" value="Genomic_DNA"/>
</dbReference>
<dbReference type="InterPro" id="IPR007016">
    <property type="entry name" value="O-antigen_ligase-rel_domated"/>
</dbReference>
<sequence length="439" mass="51158">MKKEKNMKKINNKIKKEIFYISFFFLLSFLNQLTLLFFFIYLFYKSFGGKFYCIYGLLLIAFRTIINENIAINIGSMQTIKYCIIFYLCFMICLSKKSYMTQKQAKWFKIILLICFFMFIYVLIISLIFSGYPTISIFKYFSYCFPFISIMYGIICTAKKINWLNHLYYLFTILIIGSLLSIPFPYAYYSSRNWFAGLTNQSNMFGILAAMYVAILLTKLMKEKSKFLFFNLIITICMAWMSNSRTGMLSIVLCLIIYIIYEIFLRVNIKLLALILISIFIITVTPLSNFVQSSISAFLFKGSDSTEIINSNNISNIFSSREGQKNTFLEKYEKNKIFGTGFQVPINENHRDWSLNFSTIVEPGNLLYAVIGDIGLIGFFIFTILYFTIFISKINIKKILLFIIPFAISSGEMVFFSTNNIAIILYVLFGIYLSNETEY</sequence>
<feature type="transmembrane region" description="Helical" evidence="5">
    <location>
        <begin position="20"/>
        <end position="44"/>
    </location>
</feature>
<evidence type="ECO:0000256" key="1">
    <source>
        <dbReference type="ARBA" id="ARBA00004141"/>
    </source>
</evidence>
<dbReference type="GO" id="GO:0016020">
    <property type="term" value="C:membrane"/>
    <property type="evidence" value="ECO:0007669"/>
    <property type="project" value="UniProtKB-SubCell"/>
</dbReference>
<dbReference type="Proteomes" id="UP000196258">
    <property type="component" value="Unassembled WGS sequence"/>
</dbReference>
<feature type="transmembrane region" description="Helical" evidence="5">
    <location>
        <begin position="78"/>
        <end position="95"/>
    </location>
</feature>
<keyword evidence="4 5" id="KW-0472">Membrane</keyword>
<dbReference type="AlphaFoldDB" id="A0A1Y4QFS6"/>
<feature type="transmembrane region" description="Helical" evidence="5">
    <location>
        <begin position="137"/>
        <end position="155"/>
    </location>
</feature>
<evidence type="ECO:0000256" key="5">
    <source>
        <dbReference type="SAM" id="Phobius"/>
    </source>
</evidence>
<feature type="transmembrane region" description="Helical" evidence="5">
    <location>
        <begin position="399"/>
        <end position="432"/>
    </location>
</feature>
<protein>
    <recommendedName>
        <fullName evidence="6">O-antigen ligase-related domain-containing protein</fullName>
    </recommendedName>
</protein>
<feature type="transmembrane region" description="Helical" evidence="5">
    <location>
        <begin position="366"/>
        <end position="387"/>
    </location>
</feature>
<feature type="transmembrane region" description="Helical" evidence="5">
    <location>
        <begin position="227"/>
        <end position="242"/>
    </location>
</feature>
<feature type="transmembrane region" description="Helical" evidence="5">
    <location>
        <begin position="271"/>
        <end position="291"/>
    </location>
</feature>
<proteinExistence type="predicted"/>
<evidence type="ECO:0000256" key="2">
    <source>
        <dbReference type="ARBA" id="ARBA00022692"/>
    </source>
</evidence>
<keyword evidence="2 5" id="KW-0812">Transmembrane</keyword>
<feature type="transmembrane region" description="Helical" evidence="5">
    <location>
        <begin position="167"/>
        <end position="188"/>
    </location>
</feature>
<evidence type="ECO:0000256" key="4">
    <source>
        <dbReference type="ARBA" id="ARBA00023136"/>
    </source>
</evidence>
<accession>A0A1Y4QFS6</accession>
<feature type="domain" description="O-antigen ligase-related" evidence="6">
    <location>
        <begin position="231"/>
        <end position="382"/>
    </location>
</feature>
<feature type="transmembrane region" description="Helical" evidence="5">
    <location>
        <begin position="107"/>
        <end position="131"/>
    </location>
</feature>
<keyword evidence="3 5" id="KW-1133">Transmembrane helix</keyword>
<evidence type="ECO:0000313" key="7">
    <source>
        <dbReference type="EMBL" id="OUQ04135.1"/>
    </source>
</evidence>
<evidence type="ECO:0000259" key="6">
    <source>
        <dbReference type="Pfam" id="PF04932"/>
    </source>
</evidence>
<name>A0A1Y4QFS6_9FIRM</name>
<comment type="subcellular location">
    <subcellularLocation>
        <location evidence="1">Membrane</location>
        <topology evidence="1">Multi-pass membrane protein</topology>
    </subcellularLocation>
</comment>
<dbReference type="Pfam" id="PF04932">
    <property type="entry name" value="Wzy_C"/>
    <property type="match status" value="1"/>
</dbReference>
<gene>
    <name evidence="7" type="ORF">B5E91_11495</name>
</gene>
<organism evidence="7 8">
    <name type="scientific">Thomasclavelia spiroformis</name>
    <dbReference type="NCBI Taxonomy" id="29348"/>
    <lineage>
        <taxon>Bacteria</taxon>
        <taxon>Bacillati</taxon>
        <taxon>Bacillota</taxon>
        <taxon>Erysipelotrichia</taxon>
        <taxon>Erysipelotrichales</taxon>
        <taxon>Coprobacillaceae</taxon>
        <taxon>Thomasclavelia</taxon>
    </lineage>
</organism>